<feature type="active site" evidence="8">
    <location>
        <position position="435"/>
    </location>
</feature>
<dbReference type="InterPro" id="IPR002474">
    <property type="entry name" value="CarbamoylP_synth_ssu_N"/>
</dbReference>
<dbReference type="EMBL" id="CABWIC010000002">
    <property type="protein sequence ID" value="VWL87906.1"/>
    <property type="molecule type" value="Genomic_DNA"/>
</dbReference>
<dbReference type="InterPro" id="IPR035686">
    <property type="entry name" value="CPSase_GATase1"/>
</dbReference>
<comment type="pathway">
    <text evidence="1 8">Amino-acid biosynthesis; L-arginine biosynthesis; carbamoyl phosphate from bicarbonate: step 1/1.</text>
</comment>
<dbReference type="GO" id="GO:0006207">
    <property type="term" value="P:'de novo' pyrimidine nucleobase biosynthetic process"/>
    <property type="evidence" value="ECO:0007669"/>
    <property type="project" value="InterPro"/>
</dbReference>
<dbReference type="InterPro" id="IPR006274">
    <property type="entry name" value="CarbamoylP_synth_ssu"/>
</dbReference>
<keyword evidence="8" id="KW-0028">Amino-acid biosynthesis</keyword>
<feature type="region of interest" description="CPSase" evidence="8">
    <location>
        <begin position="1"/>
        <end position="236"/>
    </location>
</feature>
<proteinExistence type="inferred from homology"/>
<dbReference type="EC" id="6.3.5.5" evidence="8"/>
<dbReference type="SUPFAM" id="SSF52021">
    <property type="entry name" value="Carbamoyl phosphate synthetase, small subunit N-terminal domain"/>
    <property type="match status" value="1"/>
</dbReference>
<dbReference type="PANTHER" id="PTHR43418:SF7">
    <property type="entry name" value="CARBAMOYL-PHOSPHATE SYNTHASE SMALL CHAIN"/>
    <property type="match status" value="1"/>
</dbReference>
<dbReference type="PROSITE" id="PS51273">
    <property type="entry name" value="GATASE_TYPE_1"/>
    <property type="match status" value="1"/>
</dbReference>
<evidence type="ECO:0000313" key="10">
    <source>
        <dbReference type="EMBL" id="VWL87906.1"/>
    </source>
</evidence>
<dbReference type="HAMAP" id="MF_01209">
    <property type="entry name" value="CPSase_S_chain"/>
    <property type="match status" value="1"/>
</dbReference>
<feature type="active site" description="Nucleophile" evidence="8">
    <location>
        <position position="315"/>
    </location>
</feature>
<keyword evidence="8" id="KW-0665">Pyrimidine biosynthesis</keyword>
<keyword evidence="4 8" id="KW-0547">Nucleotide-binding</keyword>
<dbReference type="UniPathway" id="UPA00068">
    <property type="reaction ID" value="UER00171"/>
</dbReference>
<dbReference type="InterPro" id="IPR029062">
    <property type="entry name" value="Class_I_gatase-like"/>
</dbReference>
<dbReference type="InterPro" id="IPR017926">
    <property type="entry name" value="GATASE"/>
</dbReference>
<dbReference type="PRINTS" id="PR00099">
    <property type="entry name" value="CPSGATASE"/>
</dbReference>
<organism evidence="10 11">
    <name type="scientific">Collinsella intestinalis</name>
    <dbReference type="NCBI Taxonomy" id="147207"/>
    <lineage>
        <taxon>Bacteria</taxon>
        <taxon>Bacillati</taxon>
        <taxon>Actinomycetota</taxon>
        <taxon>Coriobacteriia</taxon>
        <taxon>Coriobacteriales</taxon>
        <taxon>Coriobacteriaceae</taxon>
        <taxon>Collinsella</taxon>
    </lineage>
</organism>
<keyword evidence="6 8" id="KW-0315">Glutamine amidotransferase</keyword>
<comment type="catalytic activity">
    <reaction evidence="8">
        <text>L-glutamine + H2O = L-glutamate + NH4(+)</text>
        <dbReference type="Rhea" id="RHEA:15889"/>
        <dbReference type="ChEBI" id="CHEBI:15377"/>
        <dbReference type="ChEBI" id="CHEBI:28938"/>
        <dbReference type="ChEBI" id="CHEBI:29985"/>
        <dbReference type="ChEBI" id="CHEBI:58359"/>
    </reaction>
</comment>
<dbReference type="UniPathway" id="UPA00070">
    <property type="reaction ID" value="UER00115"/>
</dbReference>
<comment type="catalytic activity">
    <reaction evidence="7 8">
        <text>hydrogencarbonate + L-glutamine + 2 ATP + H2O = carbamoyl phosphate + L-glutamate + 2 ADP + phosphate + 2 H(+)</text>
        <dbReference type="Rhea" id="RHEA:18633"/>
        <dbReference type="ChEBI" id="CHEBI:15377"/>
        <dbReference type="ChEBI" id="CHEBI:15378"/>
        <dbReference type="ChEBI" id="CHEBI:17544"/>
        <dbReference type="ChEBI" id="CHEBI:29985"/>
        <dbReference type="ChEBI" id="CHEBI:30616"/>
        <dbReference type="ChEBI" id="CHEBI:43474"/>
        <dbReference type="ChEBI" id="CHEBI:58228"/>
        <dbReference type="ChEBI" id="CHEBI:58359"/>
        <dbReference type="ChEBI" id="CHEBI:456216"/>
        <dbReference type="EC" id="6.3.5.5"/>
    </reaction>
</comment>
<evidence type="ECO:0000256" key="1">
    <source>
        <dbReference type="ARBA" id="ARBA00005077"/>
    </source>
</evidence>
<dbReference type="SMART" id="SM01097">
    <property type="entry name" value="CPSase_sm_chain"/>
    <property type="match status" value="1"/>
</dbReference>
<feature type="binding site" evidence="8">
    <location>
        <position position="360"/>
    </location>
    <ligand>
        <name>L-glutamine</name>
        <dbReference type="ChEBI" id="CHEBI:58359"/>
    </ligand>
</feature>
<dbReference type="CDD" id="cd01744">
    <property type="entry name" value="GATase1_CPSase"/>
    <property type="match status" value="1"/>
</dbReference>
<evidence type="ECO:0000256" key="8">
    <source>
        <dbReference type="HAMAP-Rule" id="MF_01209"/>
    </source>
</evidence>
<evidence type="ECO:0000256" key="4">
    <source>
        <dbReference type="ARBA" id="ARBA00022741"/>
    </source>
</evidence>
<comment type="subunit">
    <text evidence="8">Composed of two chains; the small (or glutamine) chain promotes the hydrolysis of glutamine to ammonia, which is used by the large (or ammonia) chain to synthesize carbamoyl phosphate. Tetramer of heterodimers (alpha,beta)4.</text>
</comment>
<dbReference type="GO" id="GO:0006526">
    <property type="term" value="P:L-arginine biosynthetic process"/>
    <property type="evidence" value="ECO:0007669"/>
    <property type="project" value="UniProtKB-UniRule"/>
</dbReference>
<comment type="function">
    <text evidence="8">Small subunit of the glutamine-dependent carbamoyl phosphate synthetase (CPSase). CPSase catalyzes the formation of carbamoyl phosphate from the ammonia moiety of glutamine, carbonate, and phosphate donated by ATP, constituting the first step of 2 biosynthetic pathways, one leading to arginine and/or urea and the other to pyrimidine nucleotides. The small subunit (glutamine amidotransferase) binds and cleaves glutamine to supply the large subunit with the substrate ammonia.</text>
</comment>
<evidence type="ECO:0000256" key="5">
    <source>
        <dbReference type="ARBA" id="ARBA00022840"/>
    </source>
</evidence>
<dbReference type="InterPro" id="IPR036480">
    <property type="entry name" value="CarbP_synth_ssu_N_sf"/>
</dbReference>
<dbReference type="PANTHER" id="PTHR43418">
    <property type="entry name" value="MULTIFUNCTIONAL TRYPTOPHAN BIOSYNTHESIS PROTEIN-RELATED"/>
    <property type="match status" value="1"/>
</dbReference>
<feature type="binding site" evidence="8">
    <location>
        <position position="359"/>
    </location>
    <ligand>
        <name>L-glutamine</name>
        <dbReference type="ChEBI" id="CHEBI:58359"/>
    </ligand>
</feature>
<reference evidence="10 11" key="1">
    <citation type="submission" date="2019-10" db="EMBL/GenBank/DDBJ databases">
        <authorList>
            <person name="Wolf R A."/>
        </authorList>
    </citation>
    <scope>NUCLEOTIDE SEQUENCE [LARGE SCALE GENOMIC DNA]</scope>
    <source>
        <strain evidence="10">Collinsella_intestinalis_DSM_13632</strain>
    </source>
</reference>
<feature type="domain" description="Carbamoyl-phosphate synthase small subunit N-terminal" evidence="9">
    <location>
        <begin position="36"/>
        <end position="176"/>
    </location>
</feature>
<dbReference type="GO" id="GO:0006541">
    <property type="term" value="P:glutamine metabolic process"/>
    <property type="evidence" value="ECO:0007669"/>
    <property type="project" value="InterPro"/>
</dbReference>
<dbReference type="Pfam" id="PF00117">
    <property type="entry name" value="GATase"/>
    <property type="match status" value="2"/>
</dbReference>
<dbReference type="PRINTS" id="PR00096">
    <property type="entry name" value="GATASE"/>
</dbReference>
<evidence type="ECO:0000256" key="2">
    <source>
        <dbReference type="ARBA" id="ARBA00007800"/>
    </source>
</evidence>
<feature type="binding site" evidence="8">
    <location>
        <position position="288"/>
    </location>
    <ligand>
        <name>L-glutamine</name>
        <dbReference type="ChEBI" id="CHEBI:58359"/>
    </ligand>
</feature>
<feature type="binding site" evidence="8">
    <location>
        <position position="290"/>
    </location>
    <ligand>
        <name>L-glutamine</name>
        <dbReference type="ChEBI" id="CHEBI:58359"/>
    </ligand>
</feature>
<accession>A0A5K1IKY6</accession>
<feature type="binding site" evidence="8">
    <location>
        <position position="357"/>
    </location>
    <ligand>
        <name>L-glutamine</name>
        <dbReference type="ChEBI" id="CHEBI:58359"/>
    </ligand>
</feature>
<dbReference type="GO" id="GO:0044205">
    <property type="term" value="P:'de novo' UMP biosynthetic process"/>
    <property type="evidence" value="ECO:0007669"/>
    <property type="project" value="UniProtKB-UniRule"/>
</dbReference>
<sequence length="482" mass="50991">MGLNRPADVCAPAPSRADASPLAQRIMASTSKGNTSPAVLLLADGTVFYGRSCGAAGTATGEVCFNTSLEGYFEVMTDPSYAGQIVTMTYPQIGNYGIDLADVQSAFPGDGSRPANAPAMRAMVVRDMCPTPSNWRSAMSVPAYLQKLGIVAIEGVDARALVQHLRDNGAQMGIVSTEEFDLDELASRLAAAPQLVGENLVKTVSCPEPHPFTAADLPAAHDFSLTSPAGEGAANPAVHRVVAYDCGVKRGILEGLVRAGCELTVVPWDTPASEVLAMNPDGVFLSNGPGDPDAVPETYTQVQQLIGRVPVFGICLGHQMISLAAGAQIEKLKFGHRGGNQPVMNLLTRRVEITAQNHGFGLVFPSLGALVPELSGGVAEHPADGDLRFWVERGIAPVVENERFGRIRLTHVNLNDGTAEGIQLLDAPCFSVQYHPEASPGPTDAHYLFTAFARLMAGEPDYLSIDIAADRLAGWNFATEEN</sequence>
<dbReference type="Gene3D" id="3.40.50.880">
    <property type="match status" value="1"/>
</dbReference>
<dbReference type="Proteomes" id="UP000405524">
    <property type="component" value="Unassembled WGS sequence"/>
</dbReference>
<evidence type="ECO:0000313" key="11">
    <source>
        <dbReference type="Proteomes" id="UP000405524"/>
    </source>
</evidence>
<name>A0A5K1IKY6_9ACTN</name>
<keyword evidence="5 8" id="KW-0067">ATP-binding</keyword>
<dbReference type="GO" id="GO:0005524">
    <property type="term" value="F:ATP binding"/>
    <property type="evidence" value="ECO:0007669"/>
    <property type="project" value="UniProtKB-UniRule"/>
</dbReference>
<dbReference type="GO" id="GO:0004088">
    <property type="term" value="F:carbamoyl-phosphate synthase (glutamine-hydrolyzing) activity"/>
    <property type="evidence" value="ECO:0007669"/>
    <property type="project" value="UniProtKB-UniRule"/>
</dbReference>
<comment type="similarity">
    <text evidence="2 8">Belongs to the CarA family.</text>
</comment>
<feature type="binding site" evidence="8">
    <location>
        <position position="80"/>
    </location>
    <ligand>
        <name>L-glutamine</name>
        <dbReference type="ChEBI" id="CHEBI:58359"/>
    </ligand>
</feature>
<dbReference type="NCBIfam" id="TIGR01368">
    <property type="entry name" value="CPSaseIIsmall"/>
    <property type="match status" value="1"/>
</dbReference>
<evidence type="ECO:0000256" key="6">
    <source>
        <dbReference type="ARBA" id="ARBA00022962"/>
    </source>
</evidence>
<evidence type="ECO:0000259" key="9">
    <source>
        <dbReference type="SMART" id="SM01097"/>
    </source>
</evidence>
<feature type="active site" evidence="8">
    <location>
        <position position="437"/>
    </location>
</feature>
<evidence type="ECO:0000256" key="3">
    <source>
        <dbReference type="ARBA" id="ARBA00022598"/>
    </source>
</evidence>
<dbReference type="NCBIfam" id="NF009475">
    <property type="entry name" value="PRK12838.1"/>
    <property type="match status" value="1"/>
</dbReference>
<dbReference type="SUPFAM" id="SSF52317">
    <property type="entry name" value="Class I glutamine amidotransferase-like"/>
    <property type="match status" value="1"/>
</dbReference>
<feature type="binding site" evidence="8">
    <location>
        <position position="319"/>
    </location>
    <ligand>
        <name>L-glutamine</name>
        <dbReference type="ChEBI" id="CHEBI:58359"/>
    </ligand>
</feature>
<dbReference type="Pfam" id="PF00988">
    <property type="entry name" value="CPSase_sm_chain"/>
    <property type="match status" value="1"/>
</dbReference>
<gene>
    <name evidence="8 10" type="primary">carA</name>
    <name evidence="10" type="ORF">JKKLCJKK_01437</name>
</gene>
<evidence type="ECO:0000256" key="7">
    <source>
        <dbReference type="ARBA" id="ARBA00048816"/>
    </source>
</evidence>
<dbReference type="GO" id="GO:0004359">
    <property type="term" value="F:glutaminase activity"/>
    <property type="evidence" value="ECO:0007669"/>
    <property type="project" value="RHEA"/>
</dbReference>
<comment type="pathway">
    <text evidence="8">Pyrimidine metabolism; UMP biosynthesis via de novo pathway; (S)-dihydroorotate from bicarbonate: step 1/3.</text>
</comment>
<keyword evidence="3 8" id="KW-0436">Ligase</keyword>
<feature type="binding site" evidence="8">
    <location>
        <position position="316"/>
    </location>
    <ligand>
        <name>L-glutamine</name>
        <dbReference type="ChEBI" id="CHEBI:58359"/>
    </ligand>
</feature>
<dbReference type="AlphaFoldDB" id="A0A5K1IKY6"/>
<keyword evidence="8" id="KW-0055">Arginine biosynthesis</keyword>
<dbReference type="InterPro" id="IPR050472">
    <property type="entry name" value="Anth_synth/Amidotransfase"/>
</dbReference>
<protein>
    <recommendedName>
        <fullName evidence="8">Carbamoyl phosphate synthase small chain</fullName>
        <ecNumber evidence="8">6.3.5.5</ecNumber>
    </recommendedName>
    <alternativeName>
        <fullName evidence="8">Carbamoyl phosphate synthetase glutamine chain</fullName>
    </alternativeName>
</protein>
<dbReference type="Gene3D" id="3.50.30.20">
    <property type="entry name" value="Carbamoyl-phosphate synthase small subunit, N-terminal domain"/>
    <property type="match status" value="1"/>
</dbReference>